<gene>
    <name evidence="2" type="ORF">CHILSU_LOCUS5139</name>
</gene>
<keyword evidence="3" id="KW-1185">Reference proteome</keyword>
<evidence type="ECO:0000313" key="3">
    <source>
        <dbReference type="Proteomes" id="UP001153292"/>
    </source>
</evidence>
<feature type="region of interest" description="Disordered" evidence="1">
    <location>
        <begin position="1"/>
        <end position="23"/>
    </location>
</feature>
<proteinExistence type="predicted"/>
<reference evidence="2" key="1">
    <citation type="submission" date="2021-12" db="EMBL/GenBank/DDBJ databases">
        <authorList>
            <person name="King R."/>
        </authorList>
    </citation>
    <scope>NUCLEOTIDE SEQUENCE</scope>
</reference>
<protein>
    <submittedName>
        <fullName evidence="2">Uncharacterized protein</fullName>
    </submittedName>
</protein>
<dbReference type="EMBL" id="OU963895">
    <property type="protein sequence ID" value="CAH0401902.1"/>
    <property type="molecule type" value="Genomic_DNA"/>
</dbReference>
<feature type="region of interest" description="Disordered" evidence="1">
    <location>
        <begin position="385"/>
        <end position="407"/>
    </location>
</feature>
<organism evidence="2 3">
    <name type="scientific">Chilo suppressalis</name>
    <name type="common">Asiatic rice borer moth</name>
    <dbReference type="NCBI Taxonomy" id="168631"/>
    <lineage>
        <taxon>Eukaryota</taxon>
        <taxon>Metazoa</taxon>
        <taxon>Ecdysozoa</taxon>
        <taxon>Arthropoda</taxon>
        <taxon>Hexapoda</taxon>
        <taxon>Insecta</taxon>
        <taxon>Pterygota</taxon>
        <taxon>Neoptera</taxon>
        <taxon>Endopterygota</taxon>
        <taxon>Lepidoptera</taxon>
        <taxon>Glossata</taxon>
        <taxon>Ditrysia</taxon>
        <taxon>Pyraloidea</taxon>
        <taxon>Crambidae</taxon>
        <taxon>Crambinae</taxon>
        <taxon>Chilo</taxon>
    </lineage>
</organism>
<accession>A0ABN8B4B0</accession>
<name>A0ABN8B4B0_CHISP</name>
<evidence type="ECO:0000313" key="2">
    <source>
        <dbReference type="EMBL" id="CAH0401902.1"/>
    </source>
</evidence>
<evidence type="ECO:0000256" key="1">
    <source>
        <dbReference type="SAM" id="MobiDB-lite"/>
    </source>
</evidence>
<dbReference type="Proteomes" id="UP001153292">
    <property type="component" value="Chromosome 2"/>
</dbReference>
<sequence length="422" mass="46257">MEPQKTHGATLPQQGLTRPVEGCLSGLRPADLVQGGHEGANPHVGSRVAVDEVVDSATAGTLHPPRVSASTQGDEFSRLDVFNMLVALAKEIGPKTRPTDLSLEKRTAAMLNVCKLNLTDLKDEKGFKDYMARFTSKCESLYKKCKYNMPFFVKRYKMWLSESIKKDIGQFIAADSRSGSSKQDVMLSKPVDPYDMTESGPSGKSIDISTPAVPPLKFSENSFPIIEALLPISEQQVAISELPIQMNQPVTTLEPSFQISEPQLLISEALVAITEPPLPILEPSLLITEPPLPISEPSLLISEQADLRIPEPQIINPDHSFQTLEPQLPIAEPTVTISQPSLPILETPVLIEQNPLQISEPLIPILGPCADIRPSIEPNFAQACTPESHPIASTSSSSYEPLSERQKRRVSRTLQYCLDSEQ</sequence>